<feature type="compositionally biased region" description="Polar residues" evidence="1">
    <location>
        <begin position="77"/>
        <end position="103"/>
    </location>
</feature>
<dbReference type="Proteomes" id="UP000765509">
    <property type="component" value="Unassembled WGS sequence"/>
</dbReference>
<accession>A0A9Q3BLQ2</accession>
<comment type="caution">
    <text evidence="2">The sequence shown here is derived from an EMBL/GenBank/DDBJ whole genome shotgun (WGS) entry which is preliminary data.</text>
</comment>
<dbReference type="AlphaFoldDB" id="A0A9Q3BLQ2"/>
<dbReference type="EMBL" id="AVOT02001627">
    <property type="protein sequence ID" value="MBW0467599.1"/>
    <property type="molecule type" value="Genomic_DNA"/>
</dbReference>
<evidence type="ECO:0000313" key="3">
    <source>
        <dbReference type="Proteomes" id="UP000765509"/>
    </source>
</evidence>
<keyword evidence="3" id="KW-1185">Reference proteome</keyword>
<evidence type="ECO:0000256" key="1">
    <source>
        <dbReference type="SAM" id="MobiDB-lite"/>
    </source>
</evidence>
<evidence type="ECO:0000313" key="2">
    <source>
        <dbReference type="EMBL" id="MBW0467599.1"/>
    </source>
</evidence>
<protein>
    <submittedName>
        <fullName evidence="2">Uncharacterized protein</fullName>
    </submittedName>
</protein>
<proteinExistence type="predicted"/>
<reference evidence="2" key="1">
    <citation type="submission" date="2021-03" db="EMBL/GenBank/DDBJ databases">
        <title>Draft genome sequence of rust myrtle Austropuccinia psidii MF-1, a brazilian biotype.</title>
        <authorList>
            <person name="Quecine M.C."/>
            <person name="Pachon D.M.R."/>
            <person name="Bonatelli M.L."/>
            <person name="Correr F.H."/>
            <person name="Franceschini L.M."/>
            <person name="Leite T.F."/>
            <person name="Margarido G.R.A."/>
            <person name="Almeida C.A."/>
            <person name="Ferrarezi J.A."/>
            <person name="Labate C.A."/>
        </authorList>
    </citation>
    <scope>NUCLEOTIDE SEQUENCE</scope>
    <source>
        <strain evidence="2">MF-1</strain>
    </source>
</reference>
<feature type="region of interest" description="Disordered" evidence="1">
    <location>
        <begin position="74"/>
        <end position="103"/>
    </location>
</feature>
<sequence>MEDWPWYNYNDSMAMSNFEGIDYRNGSHFIRTIQQDHEPIILRPEAHMSRLEHMTTRPMISKFDYHVPEPQSWMARKQTSSAHQSVSPNPPSSRITTITPNGI</sequence>
<organism evidence="2 3">
    <name type="scientific">Austropuccinia psidii MF-1</name>
    <dbReference type="NCBI Taxonomy" id="1389203"/>
    <lineage>
        <taxon>Eukaryota</taxon>
        <taxon>Fungi</taxon>
        <taxon>Dikarya</taxon>
        <taxon>Basidiomycota</taxon>
        <taxon>Pucciniomycotina</taxon>
        <taxon>Pucciniomycetes</taxon>
        <taxon>Pucciniales</taxon>
        <taxon>Sphaerophragmiaceae</taxon>
        <taxon>Austropuccinia</taxon>
    </lineage>
</organism>
<name>A0A9Q3BLQ2_9BASI</name>
<gene>
    <name evidence="2" type="ORF">O181_007314</name>
</gene>